<dbReference type="SUPFAM" id="SSF53474">
    <property type="entry name" value="alpha/beta-Hydrolases"/>
    <property type="match status" value="1"/>
</dbReference>
<dbReference type="Proteomes" id="UP000194641">
    <property type="component" value="Unassembled WGS sequence"/>
</dbReference>
<dbReference type="PANTHER" id="PTHR43265">
    <property type="entry name" value="ESTERASE ESTD"/>
    <property type="match status" value="1"/>
</dbReference>
<keyword evidence="2" id="KW-0378">Hydrolase</keyword>
<dbReference type="AlphaFoldDB" id="A0A252AUM2"/>
<dbReference type="InterPro" id="IPR022742">
    <property type="entry name" value="Hydrolase_4"/>
</dbReference>
<reference evidence="3" key="1">
    <citation type="submission" date="2014-06" db="EMBL/GenBank/DDBJ databases">
        <authorList>
            <person name="Winans N.J."/>
            <person name="Newell P.D."/>
            <person name="Douglas A.E."/>
        </authorList>
    </citation>
    <scope>NUCLEOTIDE SEQUENCE [LARGE SCALE GENOMIC DNA]</scope>
</reference>
<comment type="caution">
    <text evidence="2">The sequence shown here is derived from an EMBL/GenBank/DDBJ whole genome shotgun (WGS) entry which is preliminary data.</text>
</comment>
<proteinExistence type="predicted"/>
<dbReference type="PANTHER" id="PTHR43265:SF1">
    <property type="entry name" value="ESTERASE ESTD"/>
    <property type="match status" value="1"/>
</dbReference>
<evidence type="ECO:0000259" key="1">
    <source>
        <dbReference type="Pfam" id="PF12146"/>
    </source>
</evidence>
<sequence length="319" mass="32544">MMAAGMLIAFHGVGVAAPQPVTGEDISAPGPKGLLKGTLTRAGKNAPVVLILPGSGPTDRDGNNVLGIKAGTYRLLAEGLAAQGIASVRVDKRGLGASAAAVTNGNDVTIADYVQDTRNWIASTQKQTGAHCVWLLGHSEGGLIALVTAAETPAGLCGVILASTPGKPLGDVVKQQLAPTPFAADANRVVDQLAAGKKADVSALAAPLQHIFNPAVQGFLISAFSYDPAQLMARIKLPVLIIQGAWDAQVSVQDAGLLKAAKPDARILIVPQMGHLLKTLSTHTPDANRAVAADPNLPLAAGIVADVSGFIKKAASEKE</sequence>
<gene>
    <name evidence="2" type="ORF">HK17_06850</name>
</gene>
<evidence type="ECO:0000313" key="3">
    <source>
        <dbReference type="Proteomes" id="UP000194641"/>
    </source>
</evidence>
<feature type="domain" description="Serine aminopeptidase S33" evidence="1">
    <location>
        <begin position="69"/>
        <end position="172"/>
    </location>
</feature>
<protein>
    <submittedName>
        <fullName evidence="2">Hydrolase</fullName>
    </submittedName>
</protein>
<dbReference type="EMBL" id="JOPA01000019">
    <property type="protein sequence ID" value="OUI93983.1"/>
    <property type="molecule type" value="Genomic_DNA"/>
</dbReference>
<dbReference type="Gene3D" id="3.40.50.1820">
    <property type="entry name" value="alpha/beta hydrolase"/>
    <property type="match status" value="1"/>
</dbReference>
<name>A0A252AUM2_9PROT</name>
<accession>A0A252AUM2</accession>
<dbReference type="InterPro" id="IPR029058">
    <property type="entry name" value="AB_hydrolase_fold"/>
</dbReference>
<organism evidence="2 3">
    <name type="scientific">Acetobacter indonesiensis</name>
    <dbReference type="NCBI Taxonomy" id="104101"/>
    <lineage>
        <taxon>Bacteria</taxon>
        <taxon>Pseudomonadati</taxon>
        <taxon>Pseudomonadota</taxon>
        <taxon>Alphaproteobacteria</taxon>
        <taxon>Acetobacterales</taxon>
        <taxon>Acetobacteraceae</taxon>
        <taxon>Acetobacter</taxon>
    </lineage>
</organism>
<dbReference type="Pfam" id="PF12146">
    <property type="entry name" value="Hydrolase_4"/>
    <property type="match status" value="1"/>
</dbReference>
<dbReference type="InterPro" id="IPR053145">
    <property type="entry name" value="AB_hydrolase_Est10"/>
</dbReference>
<dbReference type="GO" id="GO:0052689">
    <property type="term" value="F:carboxylic ester hydrolase activity"/>
    <property type="evidence" value="ECO:0007669"/>
    <property type="project" value="TreeGrafter"/>
</dbReference>
<evidence type="ECO:0000313" key="2">
    <source>
        <dbReference type="EMBL" id="OUI93983.1"/>
    </source>
</evidence>